<feature type="region of interest" description="Disordered" evidence="6">
    <location>
        <begin position="221"/>
        <end position="253"/>
    </location>
</feature>
<evidence type="ECO:0000256" key="1">
    <source>
        <dbReference type="ARBA" id="ARBA00000971"/>
    </source>
</evidence>
<evidence type="ECO:0000313" key="8">
    <source>
        <dbReference type="EMBL" id="KRG89917.1"/>
    </source>
</evidence>
<organism evidence="8">
    <name type="scientific">Glycine max</name>
    <name type="common">Soybean</name>
    <name type="synonym">Glycine hispida</name>
    <dbReference type="NCBI Taxonomy" id="3847"/>
    <lineage>
        <taxon>Eukaryota</taxon>
        <taxon>Viridiplantae</taxon>
        <taxon>Streptophyta</taxon>
        <taxon>Embryophyta</taxon>
        <taxon>Tracheophyta</taxon>
        <taxon>Spermatophyta</taxon>
        <taxon>Magnoliopsida</taxon>
        <taxon>eudicotyledons</taxon>
        <taxon>Gunneridae</taxon>
        <taxon>Pentapetalae</taxon>
        <taxon>rosids</taxon>
        <taxon>fabids</taxon>
        <taxon>Fabales</taxon>
        <taxon>Fabaceae</taxon>
        <taxon>Papilionoideae</taxon>
        <taxon>50 kb inversion clade</taxon>
        <taxon>NPAAA clade</taxon>
        <taxon>indigoferoid/millettioid clade</taxon>
        <taxon>Phaseoleae</taxon>
        <taxon>Glycine</taxon>
        <taxon>Glycine subgen. Soja</taxon>
    </lineage>
</organism>
<feature type="domain" description="PPIase FKBP-type" evidence="7">
    <location>
        <begin position="438"/>
        <end position="526"/>
    </location>
</feature>
<dbReference type="EC" id="5.2.1.8" evidence="2 5"/>
<dbReference type="EMBL" id="CM000853">
    <property type="protein sequence ID" value="KRG89917.1"/>
    <property type="molecule type" value="Genomic_DNA"/>
</dbReference>
<evidence type="ECO:0000256" key="2">
    <source>
        <dbReference type="ARBA" id="ARBA00013194"/>
    </source>
</evidence>
<dbReference type="Proteomes" id="UP000008827">
    <property type="component" value="Chromosome 20"/>
</dbReference>
<reference evidence="9" key="2">
    <citation type="submission" date="2018-02" db="UniProtKB">
        <authorList>
            <consortium name="EnsemblPlants"/>
        </authorList>
    </citation>
    <scope>IDENTIFICATION</scope>
    <source>
        <strain evidence="9">Williams 82</strain>
    </source>
</reference>
<dbReference type="SUPFAM" id="SSF54534">
    <property type="entry name" value="FKBP-like"/>
    <property type="match status" value="1"/>
</dbReference>
<protein>
    <recommendedName>
        <fullName evidence="2 5">peptidylprolyl isomerase</fullName>
        <ecNumber evidence="2 5">5.2.1.8</ecNumber>
    </recommendedName>
</protein>
<evidence type="ECO:0000256" key="4">
    <source>
        <dbReference type="ARBA" id="ARBA00023235"/>
    </source>
</evidence>
<dbReference type="InterPro" id="IPR046357">
    <property type="entry name" value="PPIase_dom_sf"/>
</dbReference>
<dbReference type="InterPro" id="IPR041232">
    <property type="entry name" value="NPL"/>
</dbReference>
<dbReference type="Gene3D" id="3.10.50.40">
    <property type="match status" value="1"/>
</dbReference>
<dbReference type="EnsemblPlants" id="KRG89917">
    <property type="protein sequence ID" value="KRG89917"/>
    <property type="gene ID" value="GLYMA_20G055800"/>
</dbReference>
<evidence type="ECO:0000259" key="7">
    <source>
        <dbReference type="PROSITE" id="PS50059"/>
    </source>
</evidence>
<evidence type="ECO:0000256" key="5">
    <source>
        <dbReference type="PROSITE-ProRule" id="PRU00277"/>
    </source>
</evidence>
<evidence type="ECO:0000313" key="9">
    <source>
        <dbReference type="EnsemblPlants" id="KRG89917"/>
    </source>
</evidence>
<dbReference type="Gramene" id="KRG89917">
    <property type="protein sequence ID" value="KRG89917"/>
    <property type="gene ID" value="GLYMA_20G055800"/>
</dbReference>
<dbReference type="PROSITE" id="PS50059">
    <property type="entry name" value="FKBP_PPIASE"/>
    <property type="match status" value="1"/>
</dbReference>
<dbReference type="RefSeq" id="XP_006578500.1">
    <property type="nucleotide sequence ID" value="XM_006578437.4"/>
</dbReference>
<dbReference type="InterPro" id="IPR001179">
    <property type="entry name" value="PPIase_FKBP_dom"/>
</dbReference>
<dbReference type="ExpressionAtlas" id="A0A0R0E7A6">
    <property type="expression patterns" value="baseline and differential"/>
</dbReference>
<reference evidence="8" key="3">
    <citation type="submission" date="2018-07" db="EMBL/GenBank/DDBJ databases">
        <title>WGS assembly of Glycine max.</title>
        <authorList>
            <person name="Schmutz J."/>
            <person name="Cannon S."/>
            <person name="Schlueter J."/>
            <person name="Ma J."/>
            <person name="Mitros T."/>
            <person name="Nelson W."/>
            <person name="Hyten D."/>
            <person name="Song Q."/>
            <person name="Thelen J."/>
            <person name="Cheng J."/>
            <person name="Xu D."/>
            <person name="Hellsten U."/>
            <person name="May G."/>
            <person name="Yu Y."/>
            <person name="Sakurai T."/>
            <person name="Umezawa T."/>
            <person name="Bhattacharyya M."/>
            <person name="Sandhu D."/>
            <person name="Valliyodan B."/>
            <person name="Lindquist E."/>
            <person name="Peto M."/>
            <person name="Grant D."/>
            <person name="Shu S."/>
            <person name="Goodstein D."/>
            <person name="Barry K."/>
            <person name="Futrell-Griggs M."/>
            <person name="Abernathy B."/>
            <person name="Du J."/>
            <person name="Tian Z."/>
            <person name="Zhu L."/>
            <person name="Gill N."/>
            <person name="Joshi T."/>
            <person name="Libault M."/>
            <person name="Sethuraman A."/>
            <person name="Zhang X."/>
            <person name="Shinozaki K."/>
            <person name="Nguyen H."/>
            <person name="Wing R."/>
            <person name="Cregan P."/>
            <person name="Specht J."/>
            <person name="Grimwood J."/>
            <person name="Rokhsar D."/>
            <person name="Stacey G."/>
            <person name="Shoemaker R."/>
            <person name="Jackson S."/>
        </authorList>
    </citation>
    <scope>NUCLEOTIDE SEQUENCE</scope>
    <source>
        <tissue evidence="8">Callus</tissue>
    </source>
</reference>
<feature type="compositionally biased region" description="Acidic residues" evidence="6">
    <location>
        <begin position="194"/>
        <end position="206"/>
    </location>
</feature>
<feature type="region of interest" description="Disordered" evidence="6">
    <location>
        <begin position="293"/>
        <end position="412"/>
    </location>
</feature>
<dbReference type="PANTHER" id="PTHR43811:SF48">
    <property type="entry name" value="PEPTIDYL-PROLYL CIS-TRANS ISOMERASE FKBP43"/>
    <property type="match status" value="1"/>
</dbReference>
<dbReference type="Pfam" id="PF17800">
    <property type="entry name" value="NPL"/>
    <property type="match status" value="1"/>
</dbReference>
<feature type="compositionally biased region" description="Basic and acidic residues" evidence="6">
    <location>
        <begin position="400"/>
        <end position="409"/>
    </location>
</feature>
<reference evidence="8 9" key="1">
    <citation type="journal article" date="2010" name="Nature">
        <title>Genome sequence of the palaeopolyploid soybean.</title>
        <authorList>
            <person name="Schmutz J."/>
            <person name="Cannon S.B."/>
            <person name="Schlueter J."/>
            <person name="Ma J."/>
            <person name="Mitros T."/>
            <person name="Nelson W."/>
            <person name="Hyten D.L."/>
            <person name="Song Q."/>
            <person name="Thelen J.J."/>
            <person name="Cheng J."/>
            <person name="Xu D."/>
            <person name="Hellsten U."/>
            <person name="May G.D."/>
            <person name="Yu Y."/>
            <person name="Sakurai T."/>
            <person name="Umezawa T."/>
            <person name="Bhattacharyya M.K."/>
            <person name="Sandhu D."/>
            <person name="Valliyodan B."/>
            <person name="Lindquist E."/>
            <person name="Peto M."/>
            <person name="Grant D."/>
            <person name="Shu S."/>
            <person name="Goodstein D."/>
            <person name="Barry K."/>
            <person name="Futrell-Griggs M."/>
            <person name="Abernathy B."/>
            <person name="Du J."/>
            <person name="Tian Z."/>
            <person name="Zhu L."/>
            <person name="Gill N."/>
            <person name="Joshi T."/>
            <person name="Libault M."/>
            <person name="Sethuraman A."/>
            <person name="Zhang X.-C."/>
            <person name="Shinozaki K."/>
            <person name="Nguyen H.T."/>
            <person name="Wing R.A."/>
            <person name="Cregan P."/>
            <person name="Specht J."/>
            <person name="Grimwood J."/>
            <person name="Rokhsar D."/>
            <person name="Stacey G."/>
            <person name="Shoemaker R.C."/>
            <person name="Jackson S.A."/>
        </authorList>
    </citation>
    <scope>NUCLEOTIDE SEQUENCE [LARGE SCALE GENOMIC DNA]</scope>
    <source>
        <strain evidence="9">cv. Williams 82</strain>
        <tissue evidence="8">Callus</tissue>
    </source>
</reference>
<comment type="catalytic activity">
    <reaction evidence="1 5">
        <text>[protein]-peptidylproline (omega=180) = [protein]-peptidylproline (omega=0)</text>
        <dbReference type="Rhea" id="RHEA:16237"/>
        <dbReference type="Rhea" id="RHEA-COMP:10747"/>
        <dbReference type="Rhea" id="RHEA-COMP:10748"/>
        <dbReference type="ChEBI" id="CHEBI:83833"/>
        <dbReference type="ChEBI" id="CHEBI:83834"/>
        <dbReference type="EC" id="5.2.1.8"/>
    </reaction>
</comment>
<feature type="region of interest" description="Disordered" evidence="6">
    <location>
        <begin position="116"/>
        <end position="206"/>
    </location>
</feature>
<name>A0A0R0E7A6_SOYBN</name>
<feature type="compositionally biased region" description="Basic and acidic residues" evidence="6">
    <location>
        <begin position="183"/>
        <end position="192"/>
    </location>
</feature>
<keyword evidence="10" id="KW-1185">Reference proteome</keyword>
<gene>
    <name evidence="9" type="primary">LOC100798135</name>
    <name evidence="8" type="ORF">GLYMA_20G055800</name>
</gene>
<accession>A0A0R0E7A6</accession>
<dbReference type="GO" id="GO:0003755">
    <property type="term" value="F:peptidyl-prolyl cis-trans isomerase activity"/>
    <property type="evidence" value="ECO:0007669"/>
    <property type="project" value="UniProtKB-KW"/>
</dbReference>
<feature type="compositionally biased region" description="Acidic residues" evidence="6">
    <location>
        <begin position="126"/>
        <end position="140"/>
    </location>
</feature>
<sequence>MAFWGVEVKPGKPFSHKHDPSKGRLHISMGTLGLGTAIAKSTLQCNVGNRSPVYLCSLYPGKTESLQLNLELEEVDETVVFSVIGPRSIHLCGYYLVTARNSNLVDDSESFGEDIADTETEKSDYSEDEYDDSFIDDDGVPEAFLPSPISEEEEASHDSREKGRKGSLRRLRKKYQSVESDDDGRHEEKIIADDSMDDQTQEIKDDEDILPISSLYKNKASQRVLDEEMDASVDRQAGDASNKNGEDGGNSIVETNLKADHDLVDSQTLREAQPSNHLVDPCIVLDVGDIKNLKKKKKRKGKEIDSSSNDHSIKLDSGIGGEPKMEKMTQDFVAGNKQQQHDDDKSVDNGAHEFPDGNLSDDRKVKKRKKMSKSPGNGEVANSDMPVSVEQSGETEMMEEDRNKREDAKPSQVRTLANGLVIQELEKGRQDGKIAALGKKISIYYTGKMKEDGVVFASNAGQAPYKFRLGKGKVIEGWDVGLEGMQVGEKRRLVIPPSLTSESDEHCAKIPPNSWLVYDFELVKVH</sequence>
<dbReference type="SMR" id="A0A0R0E7A6"/>
<dbReference type="PANTHER" id="PTHR43811">
    <property type="entry name" value="FKBP-TYPE PEPTIDYL-PROLYL CIS-TRANS ISOMERASE FKPA"/>
    <property type="match status" value="1"/>
</dbReference>
<dbReference type="OMA" id="LGVDDGM"/>
<dbReference type="OrthoDB" id="1902587at2759"/>
<feature type="compositionally biased region" description="Basic and acidic residues" evidence="6">
    <location>
        <begin position="339"/>
        <end position="364"/>
    </location>
</feature>
<keyword evidence="4 5" id="KW-0413">Isomerase</keyword>
<dbReference type="Gene3D" id="2.60.120.340">
    <property type="entry name" value="Nucleoplasmin core domain"/>
    <property type="match status" value="1"/>
</dbReference>
<evidence type="ECO:0000256" key="6">
    <source>
        <dbReference type="SAM" id="MobiDB-lite"/>
    </source>
</evidence>
<evidence type="ECO:0000313" key="10">
    <source>
        <dbReference type="Proteomes" id="UP000008827"/>
    </source>
</evidence>
<dbReference type="Pfam" id="PF00254">
    <property type="entry name" value="FKBP_C"/>
    <property type="match status" value="1"/>
</dbReference>
<evidence type="ECO:0000256" key="3">
    <source>
        <dbReference type="ARBA" id="ARBA00023110"/>
    </source>
</evidence>
<feature type="compositionally biased region" description="Basic residues" evidence="6">
    <location>
        <begin position="162"/>
        <end position="175"/>
    </location>
</feature>
<dbReference type="GeneID" id="100798135"/>
<dbReference type="AlphaFoldDB" id="A0A0R0E7A6"/>
<proteinExistence type="predicted"/>
<keyword evidence="3 5" id="KW-0697">Rotamase</keyword>